<dbReference type="GeneID" id="63750186"/>
<evidence type="ECO:0000313" key="3">
    <source>
        <dbReference type="Proteomes" id="UP000184383"/>
    </source>
</evidence>
<accession>A0A1L9RTS4</accession>
<protein>
    <submittedName>
        <fullName evidence="2">Uncharacterized protein</fullName>
    </submittedName>
</protein>
<name>A0A1L9RTS4_ASPWE</name>
<gene>
    <name evidence="2" type="ORF">ASPWEDRAFT_35939</name>
</gene>
<dbReference type="AlphaFoldDB" id="A0A1L9RTS4"/>
<dbReference type="Proteomes" id="UP000184383">
    <property type="component" value="Unassembled WGS sequence"/>
</dbReference>
<feature type="compositionally biased region" description="Polar residues" evidence="1">
    <location>
        <begin position="14"/>
        <end position="56"/>
    </location>
</feature>
<dbReference type="VEuPathDB" id="FungiDB:ASPWEDRAFT_35939"/>
<evidence type="ECO:0000313" key="2">
    <source>
        <dbReference type="EMBL" id="OJJ38330.1"/>
    </source>
</evidence>
<feature type="region of interest" description="Disordered" evidence="1">
    <location>
        <begin position="1"/>
        <end position="66"/>
    </location>
</feature>
<evidence type="ECO:0000256" key="1">
    <source>
        <dbReference type="SAM" id="MobiDB-lite"/>
    </source>
</evidence>
<dbReference type="RefSeq" id="XP_040692006.1">
    <property type="nucleotide sequence ID" value="XM_040834338.1"/>
</dbReference>
<proteinExistence type="predicted"/>
<organism evidence="2 3">
    <name type="scientific">Aspergillus wentii DTO 134E9</name>
    <dbReference type="NCBI Taxonomy" id="1073089"/>
    <lineage>
        <taxon>Eukaryota</taxon>
        <taxon>Fungi</taxon>
        <taxon>Dikarya</taxon>
        <taxon>Ascomycota</taxon>
        <taxon>Pezizomycotina</taxon>
        <taxon>Eurotiomycetes</taxon>
        <taxon>Eurotiomycetidae</taxon>
        <taxon>Eurotiales</taxon>
        <taxon>Aspergillaceae</taxon>
        <taxon>Aspergillus</taxon>
        <taxon>Aspergillus subgen. Cremei</taxon>
    </lineage>
</organism>
<sequence length="155" mass="17337">MPSSHQGVNLPGGKNSQPLSFTNPQRVTSSRASDNQSNIPRGSVRGTTYVSLQSTKPDVPQQPIPRKTIPCLYHDPILRLEALNGQRSHSVMERYMTHNPSEQYALFHDRNGKLSTYRRCTCIISVDADFNRSGIGADEYKDLDRNNLSGFNFGL</sequence>
<keyword evidence="3" id="KW-1185">Reference proteome</keyword>
<reference evidence="3" key="1">
    <citation type="journal article" date="2017" name="Genome Biol.">
        <title>Comparative genomics reveals high biological diversity and specific adaptations in the industrially and medically important fungal genus Aspergillus.</title>
        <authorList>
            <person name="de Vries R.P."/>
            <person name="Riley R."/>
            <person name="Wiebenga A."/>
            <person name="Aguilar-Osorio G."/>
            <person name="Amillis S."/>
            <person name="Uchima C.A."/>
            <person name="Anderluh G."/>
            <person name="Asadollahi M."/>
            <person name="Askin M."/>
            <person name="Barry K."/>
            <person name="Battaglia E."/>
            <person name="Bayram O."/>
            <person name="Benocci T."/>
            <person name="Braus-Stromeyer S.A."/>
            <person name="Caldana C."/>
            <person name="Canovas D."/>
            <person name="Cerqueira G.C."/>
            <person name="Chen F."/>
            <person name="Chen W."/>
            <person name="Choi C."/>
            <person name="Clum A."/>
            <person name="Dos Santos R.A."/>
            <person name="Damasio A.R."/>
            <person name="Diallinas G."/>
            <person name="Emri T."/>
            <person name="Fekete E."/>
            <person name="Flipphi M."/>
            <person name="Freyberg S."/>
            <person name="Gallo A."/>
            <person name="Gournas C."/>
            <person name="Habgood R."/>
            <person name="Hainaut M."/>
            <person name="Harispe M.L."/>
            <person name="Henrissat B."/>
            <person name="Hilden K.S."/>
            <person name="Hope R."/>
            <person name="Hossain A."/>
            <person name="Karabika E."/>
            <person name="Karaffa L."/>
            <person name="Karanyi Z."/>
            <person name="Krasevec N."/>
            <person name="Kuo A."/>
            <person name="Kusch H."/>
            <person name="LaButti K."/>
            <person name="Lagendijk E.L."/>
            <person name="Lapidus A."/>
            <person name="Levasseur A."/>
            <person name="Lindquist E."/>
            <person name="Lipzen A."/>
            <person name="Logrieco A.F."/>
            <person name="MacCabe A."/>
            <person name="Maekelae M.R."/>
            <person name="Malavazi I."/>
            <person name="Melin P."/>
            <person name="Meyer V."/>
            <person name="Mielnichuk N."/>
            <person name="Miskei M."/>
            <person name="Molnar A.P."/>
            <person name="Mule G."/>
            <person name="Ngan C.Y."/>
            <person name="Orejas M."/>
            <person name="Orosz E."/>
            <person name="Ouedraogo J.P."/>
            <person name="Overkamp K.M."/>
            <person name="Park H.-S."/>
            <person name="Perrone G."/>
            <person name="Piumi F."/>
            <person name="Punt P.J."/>
            <person name="Ram A.F."/>
            <person name="Ramon A."/>
            <person name="Rauscher S."/>
            <person name="Record E."/>
            <person name="Riano-Pachon D.M."/>
            <person name="Robert V."/>
            <person name="Roehrig J."/>
            <person name="Ruller R."/>
            <person name="Salamov A."/>
            <person name="Salih N.S."/>
            <person name="Samson R.A."/>
            <person name="Sandor E."/>
            <person name="Sanguinetti M."/>
            <person name="Schuetze T."/>
            <person name="Sepcic K."/>
            <person name="Shelest E."/>
            <person name="Sherlock G."/>
            <person name="Sophianopoulou V."/>
            <person name="Squina F.M."/>
            <person name="Sun H."/>
            <person name="Susca A."/>
            <person name="Todd R.B."/>
            <person name="Tsang A."/>
            <person name="Unkles S.E."/>
            <person name="van de Wiele N."/>
            <person name="van Rossen-Uffink D."/>
            <person name="Oliveira J.V."/>
            <person name="Vesth T.C."/>
            <person name="Visser J."/>
            <person name="Yu J.-H."/>
            <person name="Zhou M."/>
            <person name="Andersen M.R."/>
            <person name="Archer D.B."/>
            <person name="Baker S.E."/>
            <person name="Benoit I."/>
            <person name="Brakhage A.A."/>
            <person name="Braus G.H."/>
            <person name="Fischer R."/>
            <person name="Frisvad J.C."/>
            <person name="Goldman G.H."/>
            <person name="Houbraken J."/>
            <person name="Oakley B."/>
            <person name="Pocsi I."/>
            <person name="Scazzocchio C."/>
            <person name="Seiboth B."/>
            <person name="vanKuyk P.A."/>
            <person name="Wortman J."/>
            <person name="Dyer P.S."/>
            <person name="Grigoriev I.V."/>
        </authorList>
    </citation>
    <scope>NUCLEOTIDE SEQUENCE [LARGE SCALE GENOMIC DNA]</scope>
    <source>
        <strain evidence="3">DTO 134E9</strain>
    </source>
</reference>
<dbReference type="EMBL" id="KV878210">
    <property type="protein sequence ID" value="OJJ38330.1"/>
    <property type="molecule type" value="Genomic_DNA"/>
</dbReference>